<dbReference type="GeneID" id="25315707"/>
<accession>A0A0F4YX09</accession>
<reference evidence="2 3" key="1">
    <citation type="submission" date="2015-04" db="EMBL/GenBank/DDBJ databases">
        <authorList>
            <person name="Heijne W.H."/>
            <person name="Fedorova N.D."/>
            <person name="Nierman W.C."/>
            <person name="Vollebregt A.W."/>
            <person name="Zhao Z."/>
            <person name="Wu L."/>
            <person name="Kumar M."/>
            <person name="Stam H."/>
            <person name="van den Berg M.A."/>
            <person name="Pel H.J."/>
        </authorList>
    </citation>
    <scope>NUCLEOTIDE SEQUENCE [LARGE SCALE GENOMIC DNA]</scope>
    <source>
        <strain evidence="2 3">CBS 393.64</strain>
    </source>
</reference>
<dbReference type="RefSeq" id="XP_013329232.1">
    <property type="nucleotide sequence ID" value="XM_013473778.1"/>
</dbReference>
<proteinExistence type="predicted"/>
<comment type="caution">
    <text evidence="2">The sequence shown here is derived from an EMBL/GenBank/DDBJ whole genome shotgun (WGS) entry which is preliminary data.</text>
</comment>
<keyword evidence="3" id="KW-1185">Reference proteome</keyword>
<name>A0A0F4YX09_RASE3</name>
<feature type="region of interest" description="Disordered" evidence="1">
    <location>
        <begin position="292"/>
        <end position="320"/>
    </location>
</feature>
<evidence type="ECO:0000313" key="3">
    <source>
        <dbReference type="Proteomes" id="UP000053958"/>
    </source>
</evidence>
<dbReference type="EMBL" id="LASV01000134">
    <property type="protein sequence ID" value="KKA22620.1"/>
    <property type="molecule type" value="Genomic_DNA"/>
</dbReference>
<gene>
    <name evidence="2" type="ORF">T310_3357</name>
</gene>
<dbReference type="Proteomes" id="UP000053958">
    <property type="component" value="Unassembled WGS sequence"/>
</dbReference>
<sequence>MRLCDEDKCGSQEAYRLGQGRICPQKDAQALTAKRHGGGVGAEARRLAGVAAGVADFNSRLVGATVEDAFDIVFAGMAMSVLGVLRSRIPFFFMLNGGADWIRELAEHSSPSDGTRMSPIAWMGVTEKRGFRRSLSGSLDEWKSTQPRRLDISSGTFLRSGDTLRYGWVRLRSTATVWNRSSLVKVCCSHEVFQLPSNPTCISAPRASYRDTDVFDNFARRLEQQHIPGAAGPEVQYRDLTFSALETVDLLNQNIADTAGTVHYFQVIHGRLQITPNSGDIDQEEGLVVSEEASIEAHDAPSDRVWADDRHGRSCYAQST</sequence>
<dbReference type="AlphaFoldDB" id="A0A0F4YX09"/>
<organism evidence="2 3">
    <name type="scientific">Rasamsonia emersonii (strain ATCC 16479 / CBS 393.64 / IMI 116815)</name>
    <dbReference type="NCBI Taxonomy" id="1408163"/>
    <lineage>
        <taxon>Eukaryota</taxon>
        <taxon>Fungi</taxon>
        <taxon>Dikarya</taxon>
        <taxon>Ascomycota</taxon>
        <taxon>Pezizomycotina</taxon>
        <taxon>Eurotiomycetes</taxon>
        <taxon>Eurotiomycetidae</taxon>
        <taxon>Eurotiales</taxon>
        <taxon>Trichocomaceae</taxon>
        <taxon>Rasamsonia</taxon>
    </lineage>
</organism>
<evidence type="ECO:0000313" key="2">
    <source>
        <dbReference type="EMBL" id="KKA22620.1"/>
    </source>
</evidence>
<evidence type="ECO:0000256" key="1">
    <source>
        <dbReference type="SAM" id="MobiDB-lite"/>
    </source>
</evidence>
<feature type="compositionally biased region" description="Basic and acidic residues" evidence="1">
    <location>
        <begin position="295"/>
        <end position="312"/>
    </location>
</feature>
<protein>
    <submittedName>
        <fullName evidence="2">Uncharacterized protein</fullName>
    </submittedName>
</protein>